<keyword evidence="4 13" id="KW-0812">Transmembrane</keyword>
<evidence type="ECO:0000256" key="3">
    <source>
        <dbReference type="ARBA" id="ARBA00022553"/>
    </source>
</evidence>
<evidence type="ECO:0000256" key="9">
    <source>
        <dbReference type="ARBA" id="ARBA00023136"/>
    </source>
</evidence>
<dbReference type="PANTHER" id="PTHR46107">
    <property type="entry name" value="DUMPY: SHORTER THAN WILD-TYPE"/>
    <property type="match status" value="1"/>
</dbReference>
<feature type="transmembrane region" description="Helical" evidence="13">
    <location>
        <begin position="206"/>
        <end position="228"/>
    </location>
</feature>
<dbReference type="InterPro" id="IPR036249">
    <property type="entry name" value="Thioredoxin-like_sf"/>
</dbReference>
<protein>
    <recommendedName>
        <fullName evidence="15">Thioredoxin domain-containing protein</fullName>
    </recommendedName>
</protein>
<keyword evidence="5 14" id="KW-0732">Signal</keyword>
<keyword evidence="11" id="KW-0676">Redox-active center</keyword>
<dbReference type="AlphaFoldDB" id="A0A9W8I667"/>
<feature type="domain" description="Thioredoxin" evidence="15">
    <location>
        <begin position="38"/>
        <end position="161"/>
    </location>
</feature>
<evidence type="ECO:0000313" key="17">
    <source>
        <dbReference type="Proteomes" id="UP001139887"/>
    </source>
</evidence>
<keyword evidence="17" id="KW-1185">Reference proteome</keyword>
<comment type="caution">
    <text evidence="16">The sequence shown here is derived from an EMBL/GenBank/DDBJ whole genome shotgun (WGS) entry which is preliminary data.</text>
</comment>
<dbReference type="InterPro" id="IPR013766">
    <property type="entry name" value="Thioredoxin_domain"/>
</dbReference>
<proteinExistence type="predicted"/>
<feature type="region of interest" description="Disordered" evidence="12">
    <location>
        <begin position="260"/>
        <end position="284"/>
    </location>
</feature>
<gene>
    <name evidence="16" type="ORF">IWW36_003045</name>
</gene>
<evidence type="ECO:0000256" key="5">
    <source>
        <dbReference type="ARBA" id="ARBA00022729"/>
    </source>
</evidence>
<dbReference type="GO" id="GO:0015036">
    <property type="term" value="F:disulfide oxidoreductase activity"/>
    <property type="evidence" value="ECO:0007669"/>
    <property type="project" value="TreeGrafter"/>
</dbReference>
<evidence type="ECO:0000256" key="7">
    <source>
        <dbReference type="ARBA" id="ARBA00022982"/>
    </source>
</evidence>
<keyword evidence="2" id="KW-0813">Transport</keyword>
<evidence type="ECO:0000256" key="4">
    <source>
        <dbReference type="ARBA" id="ARBA00022692"/>
    </source>
</evidence>
<feature type="chain" id="PRO_5040933963" description="Thioredoxin domain-containing protein" evidence="14">
    <location>
        <begin position="23"/>
        <end position="284"/>
    </location>
</feature>
<comment type="subcellular location">
    <subcellularLocation>
        <location evidence="1">Endoplasmic reticulum membrane</location>
        <topology evidence="1">Single-pass type I membrane protein</topology>
    </subcellularLocation>
</comment>
<feature type="compositionally biased region" description="Basic residues" evidence="12">
    <location>
        <begin position="274"/>
        <end position="284"/>
    </location>
</feature>
<dbReference type="GO" id="GO:0005789">
    <property type="term" value="C:endoplasmic reticulum membrane"/>
    <property type="evidence" value="ECO:0007669"/>
    <property type="project" value="UniProtKB-SubCell"/>
</dbReference>
<accession>A0A9W8I667</accession>
<keyword evidence="9 13" id="KW-0472">Membrane</keyword>
<evidence type="ECO:0000313" key="16">
    <source>
        <dbReference type="EMBL" id="KAJ2848844.1"/>
    </source>
</evidence>
<evidence type="ECO:0000256" key="10">
    <source>
        <dbReference type="ARBA" id="ARBA00023157"/>
    </source>
</evidence>
<dbReference type="PROSITE" id="PS00194">
    <property type="entry name" value="THIOREDOXIN_1"/>
    <property type="match status" value="1"/>
</dbReference>
<dbReference type="Pfam" id="PF00085">
    <property type="entry name" value="Thioredoxin"/>
    <property type="match status" value="1"/>
</dbReference>
<dbReference type="InterPro" id="IPR017937">
    <property type="entry name" value="Thioredoxin_CS"/>
</dbReference>
<sequence length="284" mass="31794">MKLWHVAMLMVLTTTGSWQAQAESTKPYSDELEVESAARAKQTVPKSDAVVELDKPTYLHLLRTRDSILIEFYANWCAACHGQSAEFSAFAEAAHKKFPDVVVARADINAVEYLSSSFMVGMIPELVFLHRPAPGATPEVRYVTANFTKNDLLEYIGGNWKDDPPSGSYASLWCTPTNLCGHIGGLLGELVVNVDRRFNPFNIPPWSFMAIVVSVLYLVGQIAVGMLARQLRAWYHHTINKTEHNDSAKPVFYNEYRSDIKSTAKEPQPTSATKRVKSKRTKKN</sequence>
<dbReference type="PANTHER" id="PTHR46107:SF3">
    <property type="entry name" value="THIOREDOXIN DOMAIN-CONTAINING PROTEIN"/>
    <property type="match status" value="1"/>
</dbReference>
<evidence type="ECO:0000256" key="6">
    <source>
        <dbReference type="ARBA" id="ARBA00022824"/>
    </source>
</evidence>
<dbReference type="Gene3D" id="3.40.30.10">
    <property type="entry name" value="Glutaredoxin"/>
    <property type="match status" value="1"/>
</dbReference>
<feature type="signal peptide" evidence="14">
    <location>
        <begin position="1"/>
        <end position="22"/>
    </location>
</feature>
<dbReference type="Proteomes" id="UP001139887">
    <property type="component" value="Unassembled WGS sequence"/>
</dbReference>
<name>A0A9W8I667_9FUNG</name>
<dbReference type="SUPFAM" id="SSF52833">
    <property type="entry name" value="Thioredoxin-like"/>
    <property type="match status" value="1"/>
</dbReference>
<evidence type="ECO:0000256" key="1">
    <source>
        <dbReference type="ARBA" id="ARBA00004115"/>
    </source>
</evidence>
<keyword evidence="10" id="KW-1015">Disulfide bond</keyword>
<dbReference type="PROSITE" id="PS51352">
    <property type="entry name" value="THIOREDOXIN_2"/>
    <property type="match status" value="1"/>
</dbReference>
<keyword evidence="3" id="KW-0597">Phosphoprotein</keyword>
<evidence type="ECO:0000256" key="13">
    <source>
        <dbReference type="SAM" id="Phobius"/>
    </source>
</evidence>
<keyword evidence="6" id="KW-0256">Endoplasmic reticulum</keyword>
<dbReference type="EMBL" id="JANBUW010000128">
    <property type="protein sequence ID" value="KAJ2848844.1"/>
    <property type="molecule type" value="Genomic_DNA"/>
</dbReference>
<dbReference type="InterPro" id="IPR052454">
    <property type="entry name" value="TMX_domain-containing"/>
</dbReference>
<organism evidence="16 17">
    <name type="scientific">Coemansia brasiliensis</name>
    <dbReference type="NCBI Taxonomy" id="2650707"/>
    <lineage>
        <taxon>Eukaryota</taxon>
        <taxon>Fungi</taxon>
        <taxon>Fungi incertae sedis</taxon>
        <taxon>Zoopagomycota</taxon>
        <taxon>Kickxellomycotina</taxon>
        <taxon>Kickxellomycetes</taxon>
        <taxon>Kickxellales</taxon>
        <taxon>Kickxellaceae</taxon>
        <taxon>Coemansia</taxon>
    </lineage>
</organism>
<evidence type="ECO:0000259" key="15">
    <source>
        <dbReference type="PROSITE" id="PS51352"/>
    </source>
</evidence>
<evidence type="ECO:0000256" key="14">
    <source>
        <dbReference type="SAM" id="SignalP"/>
    </source>
</evidence>
<dbReference type="OrthoDB" id="2121326at2759"/>
<reference evidence="16" key="1">
    <citation type="submission" date="2022-07" db="EMBL/GenBank/DDBJ databases">
        <title>Phylogenomic reconstructions and comparative analyses of Kickxellomycotina fungi.</title>
        <authorList>
            <person name="Reynolds N.K."/>
            <person name="Stajich J.E."/>
            <person name="Barry K."/>
            <person name="Grigoriev I.V."/>
            <person name="Crous P."/>
            <person name="Smith M.E."/>
        </authorList>
    </citation>
    <scope>NUCLEOTIDE SEQUENCE</scope>
    <source>
        <strain evidence="16">NRRL 1566</strain>
    </source>
</reference>
<keyword evidence="8 13" id="KW-1133">Transmembrane helix</keyword>
<evidence type="ECO:0000256" key="11">
    <source>
        <dbReference type="ARBA" id="ARBA00023284"/>
    </source>
</evidence>
<evidence type="ECO:0000256" key="2">
    <source>
        <dbReference type="ARBA" id="ARBA00022448"/>
    </source>
</evidence>
<evidence type="ECO:0000256" key="8">
    <source>
        <dbReference type="ARBA" id="ARBA00022989"/>
    </source>
</evidence>
<keyword evidence="7" id="KW-0249">Electron transport</keyword>
<evidence type="ECO:0000256" key="12">
    <source>
        <dbReference type="SAM" id="MobiDB-lite"/>
    </source>
</evidence>